<dbReference type="InterPro" id="IPR035418">
    <property type="entry name" value="AraC-bd_2"/>
</dbReference>
<feature type="domain" description="HTH araC/xylS-type" evidence="4">
    <location>
        <begin position="213"/>
        <end position="314"/>
    </location>
</feature>
<dbReference type="Gene3D" id="1.10.10.60">
    <property type="entry name" value="Homeodomain-like"/>
    <property type="match status" value="1"/>
</dbReference>
<dbReference type="PANTHER" id="PTHR46796:SF6">
    <property type="entry name" value="ARAC SUBFAMILY"/>
    <property type="match status" value="1"/>
</dbReference>
<dbReference type="EMBL" id="JBBKZU010000004">
    <property type="protein sequence ID" value="MEJ8811447.1"/>
    <property type="molecule type" value="Genomic_DNA"/>
</dbReference>
<evidence type="ECO:0000256" key="1">
    <source>
        <dbReference type="ARBA" id="ARBA00023015"/>
    </source>
</evidence>
<dbReference type="InterPro" id="IPR020449">
    <property type="entry name" value="Tscrpt_reg_AraC-type_HTH"/>
</dbReference>
<dbReference type="RefSeq" id="WP_340356745.1">
    <property type="nucleotide sequence ID" value="NZ_JBBKZU010000004.1"/>
</dbReference>
<name>A0ABU8VCQ2_9BURK</name>
<evidence type="ECO:0000256" key="2">
    <source>
        <dbReference type="ARBA" id="ARBA00023125"/>
    </source>
</evidence>
<dbReference type="SUPFAM" id="SSF46689">
    <property type="entry name" value="Homeodomain-like"/>
    <property type="match status" value="1"/>
</dbReference>
<dbReference type="InterPro" id="IPR009057">
    <property type="entry name" value="Homeodomain-like_sf"/>
</dbReference>
<accession>A0ABU8VCQ2</accession>
<keyword evidence="6" id="KW-1185">Reference proteome</keyword>
<gene>
    <name evidence="5" type="ORF">WKW77_10250</name>
</gene>
<comment type="caution">
    <text evidence="5">The sequence shown here is derived from an EMBL/GenBank/DDBJ whole genome shotgun (WGS) entry which is preliminary data.</text>
</comment>
<dbReference type="Pfam" id="PF12833">
    <property type="entry name" value="HTH_18"/>
    <property type="match status" value="1"/>
</dbReference>
<evidence type="ECO:0000256" key="3">
    <source>
        <dbReference type="ARBA" id="ARBA00023163"/>
    </source>
</evidence>
<dbReference type="PANTHER" id="PTHR46796">
    <property type="entry name" value="HTH-TYPE TRANSCRIPTIONAL ACTIVATOR RHAS-RELATED"/>
    <property type="match status" value="1"/>
</dbReference>
<sequence>MTASSLLSTDEVPSRERAPVWRDWVWRHFGGLESDLYGDTEFEGHLAASHAGDVMLTRLEANRHRVLRTRQMARTSEAPYLKIVAPWQGSAEVAQCGRAAAVRAGGWTLYDTTTDYTVANPERSDHLIVMLPKDQIAAAGLPLGDLVARRIGGGSGISRVALETMRNTYQELPCMSEAAARGAGDLIIQLVRLSLMELAGQDTPRTQREALKDRIRRHVAQHLHDPALSIEAIAQSLRCSKRLLHNAFAGDDDTLTGYILQQRLAACIRDLQDPANATRSITDIALASGFGNLSHFSRVFREHTGGSPSEFRQQTRRGA</sequence>
<evidence type="ECO:0000313" key="6">
    <source>
        <dbReference type="Proteomes" id="UP001365846"/>
    </source>
</evidence>
<reference evidence="5 6" key="1">
    <citation type="submission" date="2024-03" db="EMBL/GenBank/DDBJ databases">
        <title>Novel species of the genus Variovorax.</title>
        <authorList>
            <person name="Liu Q."/>
            <person name="Xin Y.-H."/>
        </authorList>
    </citation>
    <scope>NUCLEOTIDE SEQUENCE [LARGE SCALE GENOMIC DNA]</scope>
    <source>
        <strain evidence="5 6">KACC 18899</strain>
    </source>
</reference>
<proteinExistence type="predicted"/>
<dbReference type="PRINTS" id="PR00032">
    <property type="entry name" value="HTHARAC"/>
</dbReference>
<dbReference type="PROSITE" id="PS01124">
    <property type="entry name" value="HTH_ARAC_FAMILY_2"/>
    <property type="match status" value="1"/>
</dbReference>
<keyword evidence="2" id="KW-0238">DNA-binding</keyword>
<dbReference type="Pfam" id="PF14525">
    <property type="entry name" value="AraC_binding_2"/>
    <property type="match status" value="1"/>
</dbReference>
<keyword evidence="1" id="KW-0805">Transcription regulation</keyword>
<dbReference type="InterPro" id="IPR018060">
    <property type="entry name" value="HTH_AraC"/>
</dbReference>
<dbReference type="Proteomes" id="UP001365846">
    <property type="component" value="Unassembled WGS sequence"/>
</dbReference>
<evidence type="ECO:0000259" key="4">
    <source>
        <dbReference type="PROSITE" id="PS01124"/>
    </source>
</evidence>
<protein>
    <submittedName>
        <fullName evidence="5">Helix-turn-helix domain-containing protein</fullName>
    </submittedName>
</protein>
<keyword evidence="3" id="KW-0804">Transcription</keyword>
<organism evidence="5 6">
    <name type="scientific">Variovorax ureilyticus</name>
    <dbReference type="NCBI Taxonomy" id="1836198"/>
    <lineage>
        <taxon>Bacteria</taxon>
        <taxon>Pseudomonadati</taxon>
        <taxon>Pseudomonadota</taxon>
        <taxon>Betaproteobacteria</taxon>
        <taxon>Burkholderiales</taxon>
        <taxon>Comamonadaceae</taxon>
        <taxon>Variovorax</taxon>
    </lineage>
</organism>
<dbReference type="SMART" id="SM00342">
    <property type="entry name" value="HTH_ARAC"/>
    <property type="match status" value="1"/>
</dbReference>
<dbReference type="InterPro" id="IPR050204">
    <property type="entry name" value="AraC_XylS_family_regulators"/>
</dbReference>
<evidence type="ECO:0000313" key="5">
    <source>
        <dbReference type="EMBL" id="MEJ8811447.1"/>
    </source>
</evidence>